<name>A0A518ERZ1_9BACT</name>
<evidence type="ECO:0000313" key="2">
    <source>
        <dbReference type="EMBL" id="QDV06857.1"/>
    </source>
</evidence>
<evidence type="ECO:0000313" key="3">
    <source>
        <dbReference type="Proteomes" id="UP000320390"/>
    </source>
</evidence>
<dbReference type="Proteomes" id="UP000320390">
    <property type="component" value="Chromosome"/>
</dbReference>
<reference evidence="2 3" key="1">
    <citation type="submission" date="2019-02" db="EMBL/GenBank/DDBJ databases">
        <title>Deep-cultivation of Planctomycetes and their phenomic and genomic characterization uncovers novel biology.</title>
        <authorList>
            <person name="Wiegand S."/>
            <person name="Jogler M."/>
            <person name="Boedeker C."/>
            <person name="Pinto D."/>
            <person name="Vollmers J."/>
            <person name="Rivas-Marin E."/>
            <person name="Kohn T."/>
            <person name="Peeters S.H."/>
            <person name="Heuer A."/>
            <person name="Rast P."/>
            <person name="Oberbeckmann S."/>
            <person name="Bunk B."/>
            <person name="Jeske O."/>
            <person name="Meyerdierks A."/>
            <person name="Storesund J.E."/>
            <person name="Kallscheuer N."/>
            <person name="Luecker S."/>
            <person name="Lage O.M."/>
            <person name="Pohl T."/>
            <person name="Merkel B.J."/>
            <person name="Hornburger P."/>
            <person name="Mueller R.-W."/>
            <person name="Bruemmer F."/>
            <person name="Labrenz M."/>
            <person name="Spormann A.M."/>
            <person name="Op den Camp H."/>
            <person name="Overmann J."/>
            <person name="Amann R."/>
            <person name="Jetten M.S.M."/>
            <person name="Mascher T."/>
            <person name="Medema M.H."/>
            <person name="Devos D.P."/>
            <person name="Kaster A.-K."/>
            <person name="Ovreas L."/>
            <person name="Rohde M."/>
            <person name="Galperin M.Y."/>
            <person name="Jogler C."/>
        </authorList>
    </citation>
    <scope>NUCLEOTIDE SEQUENCE [LARGE SCALE GENOMIC DNA]</scope>
    <source>
        <strain evidence="2 3">Poly30</strain>
    </source>
</reference>
<keyword evidence="3" id="KW-1185">Reference proteome</keyword>
<dbReference type="EMBL" id="CP036434">
    <property type="protein sequence ID" value="QDV06857.1"/>
    <property type="molecule type" value="Genomic_DNA"/>
</dbReference>
<feature type="compositionally biased region" description="Polar residues" evidence="1">
    <location>
        <begin position="56"/>
        <end position="67"/>
    </location>
</feature>
<dbReference type="RefSeq" id="WP_145197395.1">
    <property type="nucleotide sequence ID" value="NZ_CP036434.1"/>
</dbReference>
<feature type="compositionally biased region" description="Low complexity" evidence="1">
    <location>
        <begin position="88"/>
        <end position="104"/>
    </location>
</feature>
<sequence length="286" mass="29125">MITTKQKWALGGLITLSAAVWTPQIMARFGGTTSAQLGVDAGPGEDEMLTIELGTTAPSPRPSTVRTNPPPAQGPSEGAYDGPAGSSPAAAETATDPLAAPAPATGSRAIVSEVLRTLRQSEAFGIAEEADAATALMDSEGPVSEPDRPPALFTYLETHPLRGTIVGETMSVALIGQNRVRLGEMVPGTSATLVSVERGRATLEEGDITIELELAPLRTSTRLMAERDLQRQNAGAIGQGSSSAAGIGMGASGSFDADSAYIPTVTTPLPAGNPSNTVPTGSAGDF</sequence>
<accession>A0A518ERZ1</accession>
<protein>
    <submittedName>
        <fullName evidence="2">Uncharacterized protein</fullName>
    </submittedName>
</protein>
<evidence type="ECO:0000256" key="1">
    <source>
        <dbReference type="SAM" id="MobiDB-lite"/>
    </source>
</evidence>
<dbReference type="AlphaFoldDB" id="A0A518ERZ1"/>
<feature type="region of interest" description="Disordered" evidence="1">
    <location>
        <begin position="266"/>
        <end position="286"/>
    </location>
</feature>
<proteinExistence type="predicted"/>
<organism evidence="2 3">
    <name type="scientific">Saltatorellus ferox</name>
    <dbReference type="NCBI Taxonomy" id="2528018"/>
    <lineage>
        <taxon>Bacteria</taxon>
        <taxon>Pseudomonadati</taxon>
        <taxon>Planctomycetota</taxon>
        <taxon>Planctomycetia</taxon>
        <taxon>Planctomycetia incertae sedis</taxon>
        <taxon>Saltatorellus</taxon>
    </lineage>
</organism>
<feature type="region of interest" description="Disordered" evidence="1">
    <location>
        <begin position="54"/>
        <end position="104"/>
    </location>
</feature>
<gene>
    <name evidence="2" type="ORF">Poly30_23740</name>
</gene>